<comment type="caution">
    <text evidence="6">The sequence shown here is derived from an EMBL/GenBank/DDBJ whole genome shotgun (WGS) entry which is preliminary data.</text>
</comment>
<dbReference type="PANTHER" id="PTHR21599:SF0">
    <property type="entry name" value="GLYCERATE KINASE"/>
    <property type="match status" value="1"/>
</dbReference>
<dbReference type="Gene3D" id="3.90.1510.10">
    <property type="entry name" value="Glycerate kinase, domain 2"/>
    <property type="match status" value="1"/>
</dbReference>
<evidence type="ECO:0000256" key="4">
    <source>
        <dbReference type="PIRNR" id="PIRNR006078"/>
    </source>
</evidence>
<sequence>MTRVLVAPDKFKGSLDAAGVASALGRGLRDSGADVVELPVADGGDGTVAAALAAGWEPVAVTVTGPTGEPVDTVYARCGSEAVVEMADACGMQRLTGRLAPMTATSRGLGEVIAAAVEGGAARIVVGIGGSASTDGGAGMLSVLGARALDASGAPVPDGGRGLAQVASLELGELGLDGTVLEVACDVDNPLTGPEGAAAVYAPQKGADPGQVRTLDAALVRWADVVAEATGRDLRDSPGAGAAGGVGFAAVALLGAVLRSGADLVLDLVGIDEMLETVDLVVTGEGSFDEQTLRGKAPAVIARRARERGLPVVVVCGRTTLTPARARAAGFADVLALSDVESDLDRCMADAPALLERTGRSVGARFL</sequence>
<keyword evidence="2 4" id="KW-0808">Transferase</keyword>
<dbReference type="InterPro" id="IPR036129">
    <property type="entry name" value="Glycerate_kinase_sf"/>
</dbReference>
<dbReference type="Gene3D" id="3.40.50.10350">
    <property type="entry name" value="Glycerate kinase, domain 1"/>
    <property type="match status" value="1"/>
</dbReference>
<dbReference type="InterPro" id="IPR004381">
    <property type="entry name" value="Glycerate_kinase"/>
</dbReference>
<evidence type="ECO:0000313" key="6">
    <source>
        <dbReference type="EMBL" id="TNC44884.1"/>
    </source>
</evidence>
<dbReference type="EMBL" id="VDFR01000206">
    <property type="protein sequence ID" value="TNC31255.1"/>
    <property type="molecule type" value="Genomic_DNA"/>
</dbReference>
<dbReference type="InterPro" id="IPR018193">
    <property type="entry name" value="Glyc_kinase_flavodox-like_fold"/>
</dbReference>
<dbReference type="RefSeq" id="WP_139106210.1">
    <property type="nucleotide sequence ID" value="NZ_VDFR01000071.1"/>
</dbReference>
<dbReference type="GO" id="GO:0008887">
    <property type="term" value="F:glycerate kinase activity"/>
    <property type="evidence" value="ECO:0007669"/>
    <property type="project" value="UniProtKB-UniRule"/>
</dbReference>
<comment type="similarity">
    <text evidence="1 4">Belongs to the glycerate kinase type-1 family.</text>
</comment>
<reference evidence="6 7" key="1">
    <citation type="submission" date="2019-05" db="EMBL/GenBank/DDBJ databases">
        <title>Mumia sp. nov., isolated from the intestinal contents of plateau pika (Ochotona curzoniae) in the Qinghai-Tibet plateau of China.</title>
        <authorList>
            <person name="Tian Z."/>
        </authorList>
    </citation>
    <scope>NUCLEOTIDE SEQUENCE [LARGE SCALE GENOMIC DNA]</scope>
    <source>
        <strain evidence="7">527</strain>
        <strain evidence="6">Z527</strain>
    </source>
</reference>
<evidence type="ECO:0000256" key="1">
    <source>
        <dbReference type="ARBA" id="ARBA00006284"/>
    </source>
</evidence>
<dbReference type="NCBIfam" id="TIGR00045">
    <property type="entry name" value="glycerate kinase"/>
    <property type="match status" value="1"/>
</dbReference>
<organism evidence="6 7">
    <name type="scientific">Mumia zhuanghuii</name>
    <dbReference type="NCBI Taxonomy" id="2585211"/>
    <lineage>
        <taxon>Bacteria</taxon>
        <taxon>Bacillati</taxon>
        <taxon>Actinomycetota</taxon>
        <taxon>Actinomycetes</taxon>
        <taxon>Propionibacteriales</taxon>
        <taxon>Nocardioidaceae</taxon>
        <taxon>Mumia</taxon>
    </lineage>
</organism>
<gene>
    <name evidence="6" type="ORF">FHE65_15740</name>
    <name evidence="5" type="ORF">FHE65_31760</name>
</gene>
<dbReference type="EMBL" id="VDFR01000071">
    <property type="protein sequence ID" value="TNC44884.1"/>
    <property type="molecule type" value="Genomic_DNA"/>
</dbReference>
<evidence type="ECO:0000256" key="2">
    <source>
        <dbReference type="ARBA" id="ARBA00022679"/>
    </source>
</evidence>
<name>A0A5C4MP17_9ACTN</name>
<protein>
    <submittedName>
        <fullName evidence="6">Glycerate kinase</fullName>
    </submittedName>
</protein>
<proteinExistence type="inferred from homology"/>
<dbReference type="Pfam" id="PF02595">
    <property type="entry name" value="Gly_kinase"/>
    <property type="match status" value="1"/>
</dbReference>
<dbReference type="PIRSF" id="PIRSF006078">
    <property type="entry name" value="GlxK"/>
    <property type="match status" value="1"/>
</dbReference>
<dbReference type="AlphaFoldDB" id="A0A5C4MP17"/>
<dbReference type="PANTHER" id="PTHR21599">
    <property type="entry name" value="GLYCERATE KINASE"/>
    <property type="match status" value="1"/>
</dbReference>
<evidence type="ECO:0000313" key="7">
    <source>
        <dbReference type="Proteomes" id="UP000306740"/>
    </source>
</evidence>
<keyword evidence="3 4" id="KW-0418">Kinase</keyword>
<dbReference type="SUPFAM" id="SSF110738">
    <property type="entry name" value="Glycerate kinase I"/>
    <property type="match status" value="1"/>
</dbReference>
<accession>A0A5C4MP17</accession>
<dbReference type="InterPro" id="IPR018197">
    <property type="entry name" value="Glycerate_kinase_RE-like"/>
</dbReference>
<dbReference type="Proteomes" id="UP000306740">
    <property type="component" value="Unassembled WGS sequence"/>
</dbReference>
<evidence type="ECO:0000256" key="3">
    <source>
        <dbReference type="ARBA" id="ARBA00022777"/>
    </source>
</evidence>
<dbReference type="OrthoDB" id="9774290at2"/>
<evidence type="ECO:0000313" key="5">
    <source>
        <dbReference type="EMBL" id="TNC31255.1"/>
    </source>
</evidence>
<dbReference type="GO" id="GO:0031388">
    <property type="term" value="P:organic acid phosphorylation"/>
    <property type="evidence" value="ECO:0007669"/>
    <property type="project" value="UniProtKB-UniRule"/>
</dbReference>